<organism evidence="2 3">
    <name type="scientific">Sporosarcina gallistercoris</name>
    <dbReference type="NCBI Taxonomy" id="2762245"/>
    <lineage>
        <taxon>Bacteria</taxon>
        <taxon>Bacillati</taxon>
        <taxon>Bacillota</taxon>
        <taxon>Bacilli</taxon>
        <taxon>Bacillales</taxon>
        <taxon>Caryophanaceae</taxon>
        <taxon>Sporosarcina</taxon>
    </lineage>
</organism>
<name>A0ABR8PMI4_9BACL</name>
<accession>A0ABR8PMI4</accession>
<dbReference type="InterPro" id="IPR002539">
    <property type="entry name" value="MaoC-like_dom"/>
</dbReference>
<gene>
    <name evidence="2" type="ORF">H9659_13665</name>
</gene>
<evidence type="ECO:0000313" key="3">
    <source>
        <dbReference type="Proteomes" id="UP000659496"/>
    </source>
</evidence>
<comment type="caution">
    <text evidence="2">The sequence shown here is derived from an EMBL/GenBank/DDBJ whole genome shotgun (WGS) entry which is preliminary data.</text>
</comment>
<evidence type="ECO:0000313" key="2">
    <source>
        <dbReference type="EMBL" id="MBD7909379.1"/>
    </source>
</evidence>
<reference evidence="2 3" key="1">
    <citation type="submission" date="2020-08" db="EMBL/GenBank/DDBJ databases">
        <title>A Genomic Blueprint of the Chicken Gut Microbiome.</title>
        <authorList>
            <person name="Gilroy R."/>
            <person name="Ravi A."/>
            <person name="Getino M."/>
            <person name="Pursley I."/>
            <person name="Horton D.L."/>
            <person name="Alikhan N.-F."/>
            <person name="Baker D."/>
            <person name="Gharbi K."/>
            <person name="Hall N."/>
            <person name="Watson M."/>
            <person name="Adriaenssens E.M."/>
            <person name="Foster-Nyarko E."/>
            <person name="Jarju S."/>
            <person name="Secka A."/>
            <person name="Antonio M."/>
            <person name="Oren A."/>
            <person name="Chaudhuri R."/>
            <person name="La Ragione R.M."/>
            <person name="Hildebrand F."/>
            <person name="Pallen M.J."/>
        </authorList>
    </citation>
    <scope>NUCLEOTIDE SEQUENCE [LARGE SCALE GENOMIC DNA]</scope>
    <source>
        <strain evidence="2 3">Sa3CUA8</strain>
    </source>
</reference>
<feature type="domain" description="MaoC-like" evidence="1">
    <location>
        <begin position="25"/>
        <end position="120"/>
    </location>
</feature>
<keyword evidence="3" id="KW-1185">Reference proteome</keyword>
<dbReference type="PANTHER" id="PTHR43841:SF3">
    <property type="entry name" value="(3R)-HYDROXYACYL-ACP DEHYDRATASE SUBUNIT HADB"/>
    <property type="match status" value="1"/>
</dbReference>
<dbReference type="SUPFAM" id="SSF54637">
    <property type="entry name" value="Thioesterase/thiol ester dehydrase-isomerase"/>
    <property type="match status" value="1"/>
</dbReference>
<dbReference type="Pfam" id="PF01575">
    <property type="entry name" value="MaoC_dehydratas"/>
    <property type="match status" value="1"/>
</dbReference>
<dbReference type="PRINTS" id="PR01483">
    <property type="entry name" value="FASYNTHASE"/>
</dbReference>
<proteinExistence type="predicted"/>
<protein>
    <submittedName>
        <fullName evidence="2">MaoC family dehydratase N-terminal domain-containing protein</fullName>
    </submittedName>
</protein>
<dbReference type="EMBL" id="JACSQY010000012">
    <property type="protein sequence ID" value="MBD7909379.1"/>
    <property type="molecule type" value="Genomic_DNA"/>
</dbReference>
<dbReference type="PANTHER" id="PTHR43841">
    <property type="entry name" value="3-HYDROXYACYL-THIOESTER DEHYDRATASE HTDX-RELATED"/>
    <property type="match status" value="1"/>
</dbReference>
<sequence length="147" mass="15598">MKAITNIPFSELHADMQLPTLTKPAVTREQLVHYAQASGDLNPLHTDDAFAKSIGMDGVIAHGMLIMGFLGQYVQELAGSEAVVSKFNMRFGAMTKPGDSITCSGIVKSVTEIDGKRVAELELSAEKAPGERVGTGSASLTCTIEND</sequence>
<dbReference type="RefSeq" id="WP_191691508.1">
    <property type="nucleotide sequence ID" value="NZ_JACSQY010000012.1"/>
</dbReference>
<dbReference type="InterPro" id="IPR029069">
    <property type="entry name" value="HotDog_dom_sf"/>
</dbReference>
<dbReference type="Proteomes" id="UP000659496">
    <property type="component" value="Unassembled WGS sequence"/>
</dbReference>
<dbReference type="Gene3D" id="3.10.129.10">
    <property type="entry name" value="Hotdog Thioesterase"/>
    <property type="match status" value="1"/>
</dbReference>
<evidence type="ECO:0000259" key="1">
    <source>
        <dbReference type="Pfam" id="PF01575"/>
    </source>
</evidence>
<dbReference type="InterPro" id="IPR003965">
    <property type="entry name" value="Fatty_acid_synthase"/>
</dbReference>